<keyword evidence="1" id="KW-0812">Transmembrane</keyword>
<gene>
    <name evidence="2" type="ORF">FKB36_05280</name>
</gene>
<proteinExistence type="predicted"/>
<dbReference type="AlphaFoldDB" id="A0A9E4ZNB0"/>
<keyword evidence="3" id="KW-1185">Reference proteome</keyword>
<accession>A0A9E4ZNB0</accession>
<evidence type="ECO:0000256" key="1">
    <source>
        <dbReference type="SAM" id="Phobius"/>
    </source>
</evidence>
<sequence>MGRGPISTGTATVFAVVIAAVMMTAVAAVLLPPGDGPGLSLPDTASPVEVVAGHNGTAVIRVAMGAANLTECRVYLTDPEGGLHNVETAVLTDSADGRAAYIFCFPAPDRSGYWITDEPKMVFTTAYHPGVQAFSPGDWRVVVYDQTLRKNRIDRVVPVNGPSSPA</sequence>
<protein>
    <submittedName>
        <fullName evidence="2">Uncharacterized protein</fullName>
    </submittedName>
</protein>
<feature type="transmembrane region" description="Helical" evidence="1">
    <location>
        <begin position="12"/>
        <end position="31"/>
    </location>
</feature>
<keyword evidence="1" id="KW-1133">Transmembrane helix</keyword>
<organism evidence="2 3">
    <name type="scientific">Methanoculleus formosensis</name>
    <dbReference type="NCBI Taxonomy" id="2590886"/>
    <lineage>
        <taxon>Archaea</taxon>
        <taxon>Methanobacteriati</taxon>
        <taxon>Methanobacteriota</taxon>
        <taxon>Stenosarchaea group</taxon>
        <taxon>Methanomicrobia</taxon>
        <taxon>Methanomicrobiales</taxon>
        <taxon>Methanomicrobiaceae</taxon>
        <taxon>Methanoculleus</taxon>
    </lineage>
</organism>
<dbReference type="EMBL" id="VHLL01000002">
    <property type="protein sequence ID" value="MCT8336921.1"/>
    <property type="molecule type" value="Genomic_DNA"/>
</dbReference>
<evidence type="ECO:0000313" key="3">
    <source>
        <dbReference type="Proteomes" id="UP001065682"/>
    </source>
</evidence>
<keyword evidence="1" id="KW-0472">Membrane</keyword>
<dbReference type="RefSeq" id="WP_261596985.1">
    <property type="nucleotide sequence ID" value="NZ_VHLL01000002.1"/>
</dbReference>
<reference evidence="2" key="1">
    <citation type="submission" date="2019-06" db="EMBL/GenBank/DDBJ databases">
        <title>Methanoculleus strain from Tamsui River, Taipei, Taiwan.</title>
        <authorList>
            <person name="You Y.-T."/>
            <person name="Chen S.-C."/>
            <person name="Lai S.-J."/>
            <person name="Lee Y.-C."/>
            <person name="Lai M.-C."/>
        </authorList>
    </citation>
    <scope>NUCLEOTIDE SEQUENCE</scope>
    <source>
        <strain evidence="2">Afa-1</strain>
    </source>
</reference>
<dbReference type="Proteomes" id="UP001065682">
    <property type="component" value="Unassembled WGS sequence"/>
</dbReference>
<comment type="caution">
    <text evidence="2">The sequence shown here is derived from an EMBL/GenBank/DDBJ whole genome shotgun (WGS) entry which is preliminary data.</text>
</comment>
<name>A0A9E4ZNB0_9EURY</name>
<evidence type="ECO:0000313" key="2">
    <source>
        <dbReference type="EMBL" id="MCT8336921.1"/>
    </source>
</evidence>